<dbReference type="AlphaFoldDB" id="X0S7G1"/>
<sequence>VAARWFPIEQRATATGLGTLALYVGILVAMVLTPYLTISYGMATTLIIYGVISAVAAVIFIALAREHPPTAPCPPGYEERALMFDGLKRVFRTRDFVLLTIIFFVGLGIFNGVSTWIEPIVSPRGFSISQAGMLGGLMLLGGIIGALVLPALSDRYRKRKPFILLALIGLTPGLVGMTFATSYWLLLLSGFVFGFFLLSAGPIILQYGAEITYPAPEGTSNNLLWLVGQGSGIVFILGMEMSKTPEGSMTPSLLVLTGLMLLSCVLWVWLRESSLITKETSA</sequence>
<dbReference type="InterPro" id="IPR036259">
    <property type="entry name" value="MFS_trans_sf"/>
</dbReference>
<keyword evidence="3 5" id="KW-1133">Transmembrane helix</keyword>
<dbReference type="InterPro" id="IPR049680">
    <property type="entry name" value="FLVCR1-2_SLC49-like"/>
</dbReference>
<evidence type="ECO:0000256" key="3">
    <source>
        <dbReference type="ARBA" id="ARBA00022989"/>
    </source>
</evidence>
<dbReference type="GO" id="GO:0016020">
    <property type="term" value="C:membrane"/>
    <property type="evidence" value="ECO:0007669"/>
    <property type="project" value="UniProtKB-SubCell"/>
</dbReference>
<feature type="transmembrane region" description="Helical" evidence="5">
    <location>
        <begin position="12"/>
        <end position="32"/>
    </location>
</feature>
<evidence type="ECO:0000313" key="7">
    <source>
        <dbReference type="EMBL" id="GAF71146.1"/>
    </source>
</evidence>
<evidence type="ECO:0000256" key="5">
    <source>
        <dbReference type="SAM" id="Phobius"/>
    </source>
</evidence>
<keyword evidence="4 5" id="KW-0472">Membrane</keyword>
<dbReference type="Pfam" id="PF07690">
    <property type="entry name" value="MFS_1"/>
    <property type="match status" value="1"/>
</dbReference>
<feature type="transmembrane region" description="Helical" evidence="5">
    <location>
        <begin position="251"/>
        <end position="270"/>
    </location>
</feature>
<dbReference type="PANTHER" id="PTHR10924">
    <property type="entry name" value="MAJOR FACILITATOR SUPERFAMILY PROTEIN-RELATED"/>
    <property type="match status" value="1"/>
</dbReference>
<evidence type="ECO:0000256" key="4">
    <source>
        <dbReference type="ARBA" id="ARBA00023136"/>
    </source>
</evidence>
<feature type="non-terminal residue" evidence="7">
    <location>
        <position position="1"/>
    </location>
</feature>
<dbReference type="SUPFAM" id="SSF103473">
    <property type="entry name" value="MFS general substrate transporter"/>
    <property type="match status" value="1"/>
</dbReference>
<feature type="transmembrane region" description="Helical" evidence="5">
    <location>
        <begin position="129"/>
        <end position="150"/>
    </location>
</feature>
<dbReference type="InterPro" id="IPR011701">
    <property type="entry name" value="MFS"/>
</dbReference>
<dbReference type="Gene3D" id="1.20.1250.20">
    <property type="entry name" value="MFS general substrate transporter like domains"/>
    <property type="match status" value="1"/>
</dbReference>
<evidence type="ECO:0000256" key="2">
    <source>
        <dbReference type="ARBA" id="ARBA00022692"/>
    </source>
</evidence>
<feature type="transmembrane region" description="Helical" evidence="5">
    <location>
        <begin position="96"/>
        <end position="117"/>
    </location>
</feature>
<gene>
    <name evidence="7" type="ORF">S01H1_07749</name>
</gene>
<dbReference type="InterPro" id="IPR020846">
    <property type="entry name" value="MFS_dom"/>
</dbReference>
<dbReference type="GO" id="GO:0022857">
    <property type="term" value="F:transmembrane transporter activity"/>
    <property type="evidence" value="ECO:0007669"/>
    <property type="project" value="InterPro"/>
</dbReference>
<dbReference type="PROSITE" id="PS50850">
    <property type="entry name" value="MFS"/>
    <property type="match status" value="1"/>
</dbReference>
<dbReference type="EMBL" id="BARS01003980">
    <property type="protein sequence ID" value="GAF71146.1"/>
    <property type="molecule type" value="Genomic_DNA"/>
</dbReference>
<comment type="caution">
    <text evidence="7">The sequence shown here is derived from an EMBL/GenBank/DDBJ whole genome shotgun (WGS) entry which is preliminary data.</text>
</comment>
<accession>X0S7G1</accession>
<dbReference type="PANTHER" id="PTHR10924:SF6">
    <property type="entry name" value="SOLUTE CARRIER FAMILY 49 MEMBER A3"/>
    <property type="match status" value="1"/>
</dbReference>
<evidence type="ECO:0000259" key="6">
    <source>
        <dbReference type="PROSITE" id="PS50850"/>
    </source>
</evidence>
<feature type="domain" description="Major facilitator superfamily (MFS) profile" evidence="6">
    <location>
        <begin position="1"/>
        <end position="275"/>
    </location>
</feature>
<comment type="subcellular location">
    <subcellularLocation>
        <location evidence="1">Membrane</location>
        <topology evidence="1">Multi-pass membrane protein</topology>
    </subcellularLocation>
</comment>
<keyword evidence="2 5" id="KW-0812">Transmembrane</keyword>
<evidence type="ECO:0000256" key="1">
    <source>
        <dbReference type="ARBA" id="ARBA00004141"/>
    </source>
</evidence>
<organism evidence="7">
    <name type="scientific">marine sediment metagenome</name>
    <dbReference type="NCBI Taxonomy" id="412755"/>
    <lineage>
        <taxon>unclassified sequences</taxon>
        <taxon>metagenomes</taxon>
        <taxon>ecological metagenomes</taxon>
    </lineage>
</organism>
<feature type="transmembrane region" description="Helical" evidence="5">
    <location>
        <begin position="162"/>
        <end position="185"/>
    </location>
</feature>
<proteinExistence type="predicted"/>
<feature type="transmembrane region" description="Helical" evidence="5">
    <location>
        <begin position="38"/>
        <end position="63"/>
    </location>
</feature>
<feature type="transmembrane region" description="Helical" evidence="5">
    <location>
        <begin position="221"/>
        <end position="239"/>
    </location>
</feature>
<reference evidence="7" key="1">
    <citation type="journal article" date="2014" name="Front. Microbiol.">
        <title>High frequency of phylogenetically diverse reductive dehalogenase-homologous genes in deep subseafloor sedimentary metagenomes.</title>
        <authorList>
            <person name="Kawai M."/>
            <person name="Futagami T."/>
            <person name="Toyoda A."/>
            <person name="Takaki Y."/>
            <person name="Nishi S."/>
            <person name="Hori S."/>
            <person name="Arai W."/>
            <person name="Tsubouchi T."/>
            <person name="Morono Y."/>
            <person name="Uchiyama I."/>
            <person name="Ito T."/>
            <person name="Fujiyama A."/>
            <person name="Inagaki F."/>
            <person name="Takami H."/>
        </authorList>
    </citation>
    <scope>NUCLEOTIDE SEQUENCE</scope>
    <source>
        <strain evidence="7">Expedition CK06-06</strain>
    </source>
</reference>
<name>X0S7G1_9ZZZZ</name>
<feature type="transmembrane region" description="Helical" evidence="5">
    <location>
        <begin position="191"/>
        <end position="209"/>
    </location>
</feature>
<protein>
    <recommendedName>
        <fullName evidence="6">Major facilitator superfamily (MFS) profile domain-containing protein</fullName>
    </recommendedName>
</protein>